<proteinExistence type="predicted"/>
<reference evidence="2" key="1">
    <citation type="submission" date="2023-03" db="EMBL/GenBank/DDBJ databases">
        <authorList>
            <person name="Cremers G."/>
            <person name="Picone N."/>
        </authorList>
    </citation>
    <scope>NUCLEOTIDE SEQUENCE</scope>
    <source>
        <strain evidence="2">Sample_alias</strain>
    </source>
</reference>
<protein>
    <submittedName>
        <fullName evidence="2">Uncharacterized protein</fullName>
    </submittedName>
</protein>
<dbReference type="Proteomes" id="UP001161497">
    <property type="component" value="Chromosome"/>
</dbReference>
<evidence type="ECO:0000313" key="2">
    <source>
        <dbReference type="EMBL" id="CAI9085678.1"/>
    </source>
</evidence>
<dbReference type="EMBL" id="OX458932">
    <property type="protein sequence ID" value="CAI9085678.1"/>
    <property type="molecule type" value="Genomic_DNA"/>
</dbReference>
<keyword evidence="3" id="KW-1185">Reference proteome</keyword>
<gene>
    <name evidence="2" type="ORF">MFUM_1326</name>
</gene>
<organism evidence="2 3">
    <name type="scientific">Candidatus Methylacidiphilum fumarolicum</name>
    <dbReference type="NCBI Taxonomy" id="591154"/>
    <lineage>
        <taxon>Bacteria</taxon>
        <taxon>Pseudomonadati</taxon>
        <taxon>Verrucomicrobiota</taxon>
        <taxon>Methylacidiphilae</taxon>
        <taxon>Methylacidiphilales</taxon>
        <taxon>Methylacidiphilaceae</taxon>
        <taxon>Methylacidiphilum (ex Ratnadevi et al. 2023)</taxon>
    </lineage>
</organism>
<evidence type="ECO:0000313" key="3">
    <source>
        <dbReference type="Proteomes" id="UP001161497"/>
    </source>
</evidence>
<feature type="region of interest" description="Disordered" evidence="1">
    <location>
        <begin position="31"/>
        <end position="57"/>
    </location>
</feature>
<name>A0ABM9IDB5_9BACT</name>
<evidence type="ECO:0000256" key="1">
    <source>
        <dbReference type="SAM" id="MobiDB-lite"/>
    </source>
</evidence>
<accession>A0ABM9IDB5</accession>
<sequence length="57" mass="6028">MGISSCGKRDLPVHDGKFSPKREARLLGAIQNRTGPAGPCGDNDPGDLGPFLQLHQT</sequence>